<evidence type="ECO:0000313" key="2">
    <source>
        <dbReference type="EMBL" id="MST56838.1"/>
    </source>
</evidence>
<dbReference type="Pfam" id="PF03703">
    <property type="entry name" value="bPH_2"/>
    <property type="match status" value="1"/>
</dbReference>
<reference evidence="2 3" key="1">
    <citation type="submission" date="2019-08" db="EMBL/GenBank/DDBJ databases">
        <title>In-depth cultivation of the pig gut microbiome towards novel bacterial diversity and tailored functional studies.</title>
        <authorList>
            <person name="Wylensek D."/>
            <person name="Hitch T.C.A."/>
            <person name="Clavel T."/>
        </authorList>
    </citation>
    <scope>NUCLEOTIDE SEQUENCE [LARGE SCALE GENOMIC DNA]</scope>
    <source>
        <strain evidence="2 3">WCA3-601-WT-6H</strain>
    </source>
</reference>
<evidence type="ECO:0000259" key="1">
    <source>
        <dbReference type="Pfam" id="PF03703"/>
    </source>
</evidence>
<dbReference type="RefSeq" id="WP_154494898.1">
    <property type="nucleotide sequence ID" value="NZ_VUMU01000001.1"/>
</dbReference>
<dbReference type="Proteomes" id="UP000476055">
    <property type="component" value="Unassembled WGS sequence"/>
</dbReference>
<organism evidence="2 3">
    <name type="scientific">Waltera intestinalis</name>
    <dbReference type="NCBI Taxonomy" id="2606635"/>
    <lineage>
        <taxon>Bacteria</taxon>
        <taxon>Bacillati</taxon>
        <taxon>Bacillota</taxon>
        <taxon>Clostridia</taxon>
        <taxon>Lachnospirales</taxon>
        <taxon>Lachnospiraceae</taxon>
        <taxon>Waltera</taxon>
    </lineage>
</organism>
<keyword evidence="3" id="KW-1185">Reference proteome</keyword>
<comment type="caution">
    <text evidence="2">The sequence shown here is derived from an EMBL/GenBank/DDBJ whole genome shotgun (WGS) entry which is preliminary data.</text>
</comment>
<protein>
    <submittedName>
        <fullName evidence="2">PH domain-containing protein</fullName>
    </submittedName>
</protein>
<feature type="domain" description="YdbS-like PH" evidence="1">
    <location>
        <begin position="20"/>
        <end position="86"/>
    </location>
</feature>
<proteinExistence type="predicted"/>
<gene>
    <name evidence="2" type="ORF">FYJ59_00995</name>
</gene>
<dbReference type="AlphaFoldDB" id="A0A6L5YFU4"/>
<evidence type="ECO:0000313" key="3">
    <source>
        <dbReference type="Proteomes" id="UP000476055"/>
    </source>
</evidence>
<dbReference type="InterPro" id="IPR005182">
    <property type="entry name" value="YdbS-like_PH"/>
</dbReference>
<dbReference type="EMBL" id="VUMU01000001">
    <property type="protein sequence ID" value="MST56838.1"/>
    <property type="molecule type" value="Genomic_DNA"/>
</dbReference>
<name>A0A6L5YFU4_9FIRM</name>
<accession>A0A6L5YFU4</accession>
<sequence>MSVEFVEKKRWLFLGLPFTFTRYMIKEDMITVDTGVFTKVENDCYMYKVQDVEHTASIWERMVGLGTIVCYTGDTTHPKLLIEHIRNSKQIKEFILKESEEARLKRRTVNMLDIGSGEIGDIDDLQ</sequence>